<proteinExistence type="predicted"/>
<dbReference type="InterPro" id="IPR024072">
    <property type="entry name" value="DHFR-like_dom_sf"/>
</dbReference>
<feature type="domain" description="Bacterial bifunctional deaminase-reductase C-terminal" evidence="1">
    <location>
        <begin position="59"/>
        <end position="287"/>
    </location>
</feature>
<evidence type="ECO:0000313" key="3">
    <source>
        <dbReference type="Proteomes" id="UP000248057"/>
    </source>
</evidence>
<dbReference type="Pfam" id="PF01872">
    <property type="entry name" value="RibD_C"/>
    <property type="match status" value="1"/>
</dbReference>
<dbReference type="InterPro" id="IPR002734">
    <property type="entry name" value="RibDG_C"/>
</dbReference>
<dbReference type="EMBL" id="QJKD01000001">
    <property type="protein sequence ID" value="PXX56903.1"/>
    <property type="molecule type" value="Genomic_DNA"/>
</dbReference>
<sequence>MYQLTKDLFRIPMKAEEVLCSTVYESEALKEFTEEPVKSPKIEEVYGHLKFPKAPADRPYVYASFITTIDGKIAFQDARDSALLQTNNFLDKTGGNAPFFVFMLQRAAADAVICGAGTMREEPNMTVHLYDVDLEQARIDNGLPPVPLNIISTLDGTDLLFDHTIFKKDEVPKMINTSPVGWEVVREKCQNPIFLVGPYRTIEDVDFVKLDRLLEENKGKIPVVVTGEGAQTDSNILFRILRHMGIERLLIETPVYTHHLMMNGLMDELFLNYACIYVGGGAMSIGLHSKSCTSTDHPHTKMLSIVNAKASPDHWFCFREAVIHGVKGRE</sequence>
<dbReference type="GO" id="GO:0008703">
    <property type="term" value="F:5-amino-6-(5-phosphoribosylamino)uracil reductase activity"/>
    <property type="evidence" value="ECO:0007669"/>
    <property type="project" value="InterPro"/>
</dbReference>
<dbReference type="Gene3D" id="3.40.430.10">
    <property type="entry name" value="Dihydrofolate Reductase, subunit A"/>
    <property type="match status" value="1"/>
</dbReference>
<comment type="caution">
    <text evidence="2">The sequence shown here is derived from an EMBL/GenBank/DDBJ whole genome shotgun (WGS) entry which is preliminary data.</text>
</comment>
<dbReference type="AlphaFoldDB" id="A0A2V3YDE7"/>
<dbReference type="SUPFAM" id="SSF53597">
    <property type="entry name" value="Dihydrofolate reductase-like"/>
    <property type="match status" value="1"/>
</dbReference>
<name>A0A2V3YDE7_9FIRM</name>
<reference evidence="2 3" key="1">
    <citation type="submission" date="2018-05" db="EMBL/GenBank/DDBJ databases">
        <title>Genomic Encyclopedia of Type Strains, Phase IV (KMG-IV): sequencing the most valuable type-strain genomes for metagenomic binning, comparative biology and taxonomic classification.</title>
        <authorList>
            <person name="Goeker M."/>
        </authorList>
    </citation>
    <scope>NUCLEOTIDE SEQUENCE [LARGE SCALE GENOMIC DNA]</scope>
    <source>
        <strain evidence="2 3">DSM 24995</strain>
    </source>
</reference>
<organism evidence="2 3">
    <name type="scientific">Hungatella effluvii</name>
    <dbReference type="NCBI Taxonomy" id="1096246"/>
    <lineage>
        <taxon>Bacteria</taxon>
        <taxon>Bacillati</taxon>
        <taxon>Bacillota</taxon>
        <taxon>Clostridia</taxon>
        <taxon>Lachnospirales</taxon>
        <taxon>Lachnospiraceae</taxon>
        <taxon>Hungatella</taxon>
    </lineage>
</organism>
<evidence type="ECO:0000259" key="1">
    <source>
        <dbReference type="Pfam" id="PF01872"/>
    </source>
</evidence>
<dbReference type="GO" id="GO:0009231">
    <property type="term" value="P:riboflavin biosynthetic process"/>
    <property type="evidence" value="ECO:0007669"/>
    <property type="project" value="InterPro"/>
</dbReference>
<protein>
    <submittedName>
        <fullName evidence="2">Riboflavin biosynthesis pyrimidine reductase</fullName>
    </submittedName>
</protein>
<evidence type="ECO:0000313" key="2">
    <source>
        <dbReference type="EMBL" id="PXX56903.1"/>
    </source>
</evidence>
<gene>
    <name evidence="2" type="ORF">DFR60_101207</name>
</gene>
<dbReference type="RefSeq" id="WP_110321217.1">
    <property type="nucleotide sequence ID" value="NZ_QJKD01000001.1"/>
</dbReference>
<dbReference type="GeneID" id="86059559"/>
<dbReference type="Proteomes" id="UP000248057">
    <property type="component" value="Unassembled WGS sequence"/>
</dbReference>
<accession>A0A2V3YDE7</accession>
<keyword evidence="3" id="KW-1185">Reference proteome</keyword>